<reference evidence="1 2" key="1">
    <citation type="journal article" date="2019" name="Sci. Rep.">
        <title>Orb-weaving spider Araneus ventricosus genome elucidates the spidroin gene catalogue.</title>
        <authorList>
            <person name="Kono N."/>
            <person name="Nakamura H."/>
            <person name="Ohtoshi R."/>
            <person name="Moran D.A.P."/>
            <person name="Shinohara A."/>
            <person name="Yoshida Y."/>
            <person name="Fujiwara M."/>
            <person name="Mori M."/>
            <person name="Tomita M."/>
            <person name="Arakawa K."/>
        </authorList>
    </citation>
    <scope>NUCLEOTIDE SEQUENCE [LARGE SCALE GENOMIC DNA]</scope>
</reference>
<protein>
    <submittedName>
        <fullName evidence="1">Uncharacterized protein</fullName>
    </submittedName>
</protein>
<gene>
    <name evidence="1" type="ORF">AVEN_159726_1</name>
</gene>
<evidence type="ECO:0000313" key="2">
    <source>
        <dbReference type="Proteomes" id="UP000499080"/>
    </source>
</evidence>
<dbReference type="Proteomes" id="UP000499080">
    <property type="component" value="Unassembled WGS sequence"/>
</dbReference>
<proteinExistence type="predicted"/>
<comment type="caution">
    <text evidence="1">The sequence shown here is derived from an EMBL/GenBank/DDBJ whole genome shotgun (WGS) entry which is preliminary data.</text>
</comment>
<name>A0A4Y2JUZ8_ARAVE</name>
<evidence type="ECO:0000313" key="1">
    <source>
        <dbReference type="EMBL" id="GBM93358.1"/>
    </source>
</evidence>
<organism evidence="1 2">
    <name type="scientific">Araneus ventricosus</name>
    <name type="common">Orbweaver spider</name>
    <name type="synonym">Epeira ventricosa</name>
    <dbReference type="NCBI Taxonomy" id="182803"/>
    <lineage>
        <taxon>Eukaryota</taxon>
        <taxon>Metazoa</taxon>
        <taxon>Ecdysozoa</taxon>
        <taxon>Arthropoda</taxon>
        <taxon>Chelicerata</taxon>
        <taxon>Arachnida</taxon>
        <taxon>Araneae</taxon>
        <taxon>Araneomorphae</taxon>
        <taxon>Entelegynae</taxon>
        <taxon>Araneoidea</taxon>
        <taxon>Araneidae</taxon>
        <taxon>Araneus</taxon>
    </lineage>
</organism>
<dbReference type="EMBL" id="BGPR01003868">
    <property type="protein sequence ID" value="GBM93358.1"/>
    <property type="molecule type" value="Genomic_DNA"/>
</dbReference>
<sequence length="104" mass="11094">MKAPPGPASNSPNFYVTPAGGRLILDGFGECQDIINCISVLVSGLPISERQNTAARSWRSEVGGSGVTWMKKERTGVDGASFYLFFSVAHGQRVVINSTPESFA</sequence>
<dbReference type="AlphaFoldDB" id="A0A4Y2JUZ8"/>
<keyword evidence="2" id="KW-1185">Reference proteome</keyword>
<accession>A0A4Y2JUZ8</accession>